<reference evidence="2 3" key="1">
    <citation type="submission" date="2019-09" db="EMBL/GenBank/DDBJ databases">
        <title>Draft genome sequence of Bacillus sp. JC-7.</title>
        <authorList>
            <person name="Tanaka N."/>
            <person name="Shiwa Y."/>
            <person name="Fujita N."/>
            <person name="Tanasupawat S."/>
        </authorList>
    </citation>
    <scope>NUCLEOTIDE SEQUENCE [LARGE SCALE GENOMIC DNA]</scope>
    <source>
        <strain evidence="2 3">JC-7</strain>
    </source>
</reference>
<evidence type="ECO:0000313" key="3">
    <source>
        <dbReference type="Proteomes" id="UP000391919"/>
    </source>
</evidence>
<evidence type="ECO:0000313" key="2">
    <source>
        <dbReference type="EMBL" id="GER70447.1"/>
    </source>
</evidence>
<feature type="coiled-coil region" evidence="1">
    <location>
        <begin position="63"/>
        <end position="90"/>
    </location>
</feature>
<protein>
    <submittedName>
        <fullName evidence="2">Uncharacterized protein</fullName>
    </submittedName>
</protein>
<dbReference type="Proteomes" id="UP000391919">
    <property type="component" value="Unassembled WGS sequence"/>
</dbReference>
<comment type="caution">
    <text evidence="2">The sequence shown here is derived from an EMBL/GenBank/DDBJ whole genome shotgun (WGS) entry which is preliminary data.</text>
</comment>
<dbReference type="RefSeq" id="WP_253718618.1">
    <property type="nucleotide sequence ID" value="NZ_BKZP01000001.1"/>
</dbReference>
<dbReference type="EMBL" id="BKZQ01000020">
    <property type="protein sequence ID" value="GER70447.1"/>
    <property type="molecule type" value="Genomic_DNA"/>
</dbReference>
<gene>
    <name evidence="2" type="ORF">BpJC7_17500</name>
</gene>
<proteinExistence type="predicted"/>
<evidence type="ECO:0000256" key="1">
    <source>
        <dbReference type="SAM" id="Coils"/>
    </source>
</evidence>
<sequence>MRKCDFGEAGAASITGAAPVFYAGKTAYHYMILLLLVNVFPKIRRQPGNAKSNNLNGGLGELGNEIETLLQSLKEELSAYESKHEVVQSLIQEELKDIETALSRINTVDEDAIPQEWLQEIPTLLSPADWQNIWVYGKVPVPYDIFH</sequence>
<keyword evidence="3" id="KW-1185">Reference proteome</keyword>
<name>A0A5J4JJA5_9BACI</name>
<dbReference type="AlphaFoldDB" id="A0A5J4JJA5"/>
<organism evidence="2 3">
    <name type="scientific">Weizmannia acidilactici</name>
    <dbReference type="NCBI Taxonomy" id="2607726"/>
    <lineage>
        <taxon>Bacteria</taxon>
        <taxon>Bacillati</taxon>
        <taxon>Bacillota</taxon>
        <taxon>Bacilli</taxon>
        <taxon>Bacillales</taxon>
        <taxon>Bacillaceae</taxon>
        <taxon>Heyndrickxia</taxon>
    </lineage>
</organism>
<accession>A0A5J4JJA5</accession>
<keyword evidence="1" id="KW-0175">Coiled coil</keyword>